<accession>A0A8E5HYB6</accession>
<dbReference type="Proteomes" id="UP000027002">
    <property type="component" value="Chromosome 7"/>
</dbReference>
<dbReference type="AlphaFoldDB" id="A0A8E5HYB6"/>
<keyword evidence="2" id="KW-1185">Reference proteome</keyword>
<organism evidence="1 2">
    <name type="scientific">Ustilaginoidea virens</name>
    <name type="common">Rice false smut fungus</name>
    <name type="synonym">Villosiclava virens</name>
    <dbReference type="NCBI Taxonomy" id="1159556"/>
    <lineage>
        <taxon>Eukaryota</taxon>
        <taxon>Fungi</taxon>
        <taxon>Dikarya</taxon>
        <taxon>Ascomycota</taxon>
        <taxon>Pezizomycotina</taxon>
        <taxon>Sordariomycetes</taxon>
        <taxon>Hypocreomycetidae</taxon>
        <taxon>Hypocreales</taxon>
        <taxon>Clavicipitaceae</taxon>
        <taxon>Ustilaginoidea</taxon>
    </lineage>
</organism>
<proteinExistence type="predicted"/>
<dbReference type="KEGG" id="uvi:66068643"/>
<dbReference type="GeneID" id="66068643"/>
<evidence type="ECO:0000313" key="2">
    <source>
        <dbReference type="Proteomes" id="UP000027002"/>
    </source>
</evidence>
<gene>
    <name evidence="1" type="ORF">UV8b_07866</name>
</gene>
<dbReference type="EMBL" id="CP072759">
    <property type="protein sequence ID" value="QUC23625.1"/>
    <property type="molecule type" value="Genomic_DNA"/>
</dbReference>
<dbReference type="RefSeq" id="XP_043001298.1">
    <property type="nucleotide sequence ID" value="XM_043145363.1"/>
</dbReference>
<reference evidence="1" key="1">
    <citation type="submission" date="2020-03" db="EMBL/GenBank/DDBJ databases">
        <title>A mixture of massive structural variations and highly conserved coding sequences in Ustilaginoidea virens genome.</title>
        <authorList>
            <person name="Zhang K."/>
            <person name="Zhao Z."/>
            <person name="Zhang Z."/>
            <person name="Li Y."/>
            <person name="Hsiang T."/>
            <person name="Sun W."/>
        </authorList>
    </citation>
    <scope>NUCLEOTIDE SEQUENCE</scope>
    <source>
        <strain evidence="1">UV-8b</strain>
    </source>
</reference>
<name>A0A8E5HYB6_USTVR</name>
<sequence length="86" mass="9506">MGNDGIERANAQNSIKRLCRDWLDGFRNRGLRRRGVTAAGWFALLWDDGFQPGQTASMRPGHKTLSIAPVDKAGRVSVPILRAKMA</sequence>
<protein>
    <submittedName>
        <fullName evidence="1">Uncharacterized protein</fullName>
    </submittedName>
</protein>
<evidence type="ECO:0000313" key="1">
    <source>
        <dbReference type="EMBL" id="QUC23625.1"/>
    </source>
</evidence>